<protein>
    <submittedName>
        <fullName evidence="9">RagB/SusD family nutrient uptake outer membrane protein</fullName>
    </submittedName>
</protein>
<evidence type="ECO:0000256" key="5">
    <source>
        <dbReference type="ARBA" id="ARBA00023237"/>
    </source>
</evidence>
<dbReference type="RefSeq" id="WP_207335890.1">
    <property type="nucleotide sequence ID" value="NZ_JAFMYU010000009.1"/>
</dbReference>
<keyword evidence="3 6" id="KW-0732">Signal</keyword>
<evidence type="ECO:0000256" key="1">
    <source>
        <dbReference type="ARBA" id="ARBA00004442"/>
    </source>
</evidence>
<feature type="signal peptide" evidence="6">
    <location>
        <begin position="1"/>
        <end position="25"/>
    </location>
</feature>
<comment type="caution">
    <text evidence="9">The sequence shown here is derived from an EMBL/GenBank/DDBJ whole genome shotgun (WGS) entry which is preliminary data.</text>
</comment>
<dbReference type="GO" id="GO:0009279">
    <property type="term" value="C:cell outer membrane"/>
    <property type="evidence" value="ECO:0007669"/>
    <property type="project" value="UniProtKB-SubCell"/>
</dbReference>
<dbReference type="Gene3D" id="1.25.40.390">
    <property type="match status" value="1"/>
</dbReference>
<accession>A0A939G859</accession>
<dbReference type="AlphaFoldDB" id="A0A939G859"/>
<dbReference type="Pfam" id="PF07980">
    <property type="entry name" value="SusD_RagB"/>
    <property type="match status" value="1"/>
</dbReference>
<reference evidence="9 10" key="1">
    <citation type="submission" date="2021-03" db="EMBL/GenBank/DDBJ databases">
        <title>Fibrella sp. HMF5036 genome sequencing and assembly.</title>
        <authorList>
            <person name="Kang H."/>
            <person name="Kim H."/>
            <person name="Bae S."/>
            <person name="Joh K."/>
        </authorList>
    </citation>
    <scope>NUCLEOTIDE SEQUENCE [LARGE SCALE GENOMIC DNA]</scope>
    <source>
        <strain evidence="9 10">HMF5036</strain>
    </source>
</reference>
<keyword evidence="10" id="KW-1185">Reference proteome</keyword>
<feature type="chain" id="PRO_5036837919" evidence="6">
    <location>
        <begin position="26"/>
        <end position="585"/>
    </location>
</feature>
<dbReference type="Pfam" id="PF14322">
    <property type="entry name" value="SusD-like_3"/>
    <property type="match status" value="1"/>
</dbReference>
<evidence type="ECO:0000256" key="4">
    <source>
        <dbReference type="ARBA" id="ARBA00023136"/>
    </source>
</evidence>
<evidence type="ECO:0000256" key="3">
    <source>
        <dbReference type="ARBA" id="ARBA00022729"/>
    </source>
</evidence>
<dbReference type="InterPro" id="IPR012944">
    <property type="entry name" value="SusD_RagB_dom"/>
</dbReference>
<feature type="domain" description="RagB/SusD" evidence="7">
    <location>
        <begin position="292"/>
        <end position="585"/>
    </location>
</feature>
<name>A0A939G859_9BACT</name>
<dbReference type="PROSITE" id="PS51257">
    <property type="entry name" value="PROKAR_LIPOPROTEIN"/>
    <property type="match status" value="1"/>
</dbReference>
<evidence type="ECO:0000259" key="8">
    <source>
        <dbReference type="Pfam" id="PF14322"/>
    </source>
</evidence>
<dbReference type="InterPro" id="IPR011990">
    <property type="entry name" value="TPR-like_helical_dom_sf"/>
</dbReference>
<keyword evidence="5" id="KW-0998">Cell outer membrane</keyword>
<keyword evidence="4" id="KW-0472">Membrane</keyword>
<organism evidence="9 10">
    <name type="scientific">Fibrella aquatilis</name>
    <dbReference type="NCBI Taxonomy" id="2817059"/>
    <lineage>
        <taxon>Bacteria</taxon>
        <taxon>Pseudomonadati</taxon>
        <taxon>Bacteroidota</taxon>
        <taxon>Cytophagia</taxon>
        <taxon>Cytophagales</taxon>
        <taxon>Spirosomataceae</taxon>
        <taxon>Fibrella</taxon>
    </lineage>
</organism>
<proteinExistence type="inferred from homology"/>
<dbReference type="Proteomes" id="UP000664795">
    <property type="component" value="Unassembled WGS sequence"/>
</dbReference>
<evidence type="ECO:0000313" key="10">
    <source>
        <dbReference type="Proteomes" id="UP000664795"/>
    </source>
</evidence>
<evidence type="ECO:0000256" key="6">
    <source>
        <dbReference type="SAM" id="SignalP"/>
    </source>
</evidence>
<evidence type="ECO:0000313" key="9">
    <source>
        <dbReference type="EMBL" id="MBO0931922.1"/>
    </source>
</evidence>
<comment type="subcellular location">
    <subcellularLocation>
        <location evidence="1">Cell outer membrane</location>
    </subcellularLocation>
</comment>
<dbReference type="EMBL" id="JAFMYU010000009">
    <property type="protein sequence ID" value="MBO0931922.1"/>
    <property type="molecule type" value="Genomic_DNA"/>
</dbReference>
<gene>
    <name evidence="9" type="ORF">J2I48_13010</name>
</gene>
<feature type="domain" description="SusD-like N-terminal" evidence="8">
    <location>
        <begin position="34"/>
        <end position="250"/>
    </location>
</feature>
<evidence type="ECO:0000259" key="7">
    <source>
        <dbReference type="Pfam" id="PF07980"/>
    </source>
</evidence>
<dbReference type="InterPro" id="IPR033985">
    <property type="entry name" value="SusD-like_N"/>
</dbReference>
<dbReference type="SUPFAM" id="SSF48452">
    <property type="entry name" value="TPR-like"/>
    <property type="match status" value="1"/>
</dbReference>
<evidence type="ECO:0000256" key="2">
    <source>
        <dbReference type="ARBA" id="ARBA00006275"/>
    </source>
</evidence>
<sequence>MKPTRGFRFSQVAAAFVFTAGCSLATVSCKEDSFLNVSDPNVLSTTTFPAKVADLDLMVIDLYGRLRTGFYNGDNFRCSGVLPDHTADMGYNGANFPEFAELRTLPSDGKLGAIWQNHYENIARTNSFLTELAKIRKGTTDKGQLTHLNELEGEARFLRAVNYFPLINLFGETMIQTEADRVKMGIPLPDQVATELSQTVRERATIGQVWDFIIADLKKSDELLTGKVWDDANKPRVNEWAVKSLLAKSYVFTQQWTLARDLLKTVIDKSGKQLVDYAVYAKMFNGQNEFNKESIFEINYTSDRRDVWNSTLNTSSQYGIFISPGYLEDDGVGEGTNGFGNLFIHDQNNDRFGFTDTTASTAGMKSATYYKKSVELRQNKLVDPRMTVGTLQPWVDSIYLYNKWRKVTKARGEGFPLAQNQAWNHRKYVVIDRGLWGGEPAESIATNFYMLRLADVYLLYAEALQRTGNTAGALEYVNKVHRRAYDVPVDVASKYDYKSLTDRTMALGASDHLANDPLKYERWAELFAEGQWWFDVCRWKIGPQETAYYKRVKSGLLTWNDRKYAFPIPESEIISNAKVKQNPGY</sequence>
<comment type="similarity">
    <text evidence="2">Belongs to the SusD family.</text>
</comment>